<reference evidence="5" key="1">
    <citation type="submission" date="2016-10" db="EMBL/GenBank/DDBJ databases">
        <authorList>
            <person name="Varghese N."/>
            <person name="Submissions S."/>
        </authorList>
    </citation>
    <scope>NUCLEOTIDE SEQUENCE [LARGE SCALE GENOMIC DNA]</scope>
    <source>
        <strain evidence="5">DSM 46136</strain>
    </source>
</reference>
<protein>
    <submittedName>
        <fullName evidence="4">Lsr2 protein</fullName>
    </submittedName>
</protein>
<evidence type="ECO:0000313" key="5">
    <source>
        <dbReference type="Proteomes" id="UP000199546"/>
    </source>
</evidence>
<dbReference type="Gene3D" id="4.10.320.10">
    <property type="entry name" value="E3-binding domain"/>
    <property type="match status" value="1"/>
</dbReference>
<dbReference type="EMBL" id="FPBA01000001">
    <property type="protein sequence ID" value="SFT33460.1"/>
    <property type="molecule type" value="Genomic_DNA"/>
</dbReference>
<dbReference type="InterPro" id="IPR042261">
    <property type="entry name" value="Lsr2-like_dimerization"/>
</dbReference>
<dbReference type="GO" id="GO:0003677">
    <property type="term" value="F:DNA binding"/>
    <property type="evidence" value="ECO:0007669"/>
    <property type="project" value="UniProtKB-KW"/>
</dbReference>
<dbReference type="Pfam" id="PF11774">
    <property type="entry name" value="Lsr2"/>
    <property type="match status" value="1"/>
</dbReference>
<dbReference type="InterPro" id="IPR055370">
    <property type="entry name" value="Lsr2_DNA-bd"/>
</dbReference>
<dbReference type="RefSeq" id="WP_093577534.1">
    <property type="nucleotide sequence ID" value="NZ_FPBA01000001.1"/>
</dbReference>
<evidence type="ECO:0000259" key="2">
    <source>
        <dbReference type="Pfam" id="PF11774"/>
    </source>
</evidence>
<dbReference type="InterPro" id="IPR036625">
    <property type="entry name" value="E3-bd_dom_sf"/>
</dbReference>
<dbReference type="GO" id="GO:0016746">
    <property type="term" value="F:acyltransferase activity"/>
    <property type="evidence" value="ECO:0007669"/>
    <property type="project" value="InterPro"/>
</dbReference>
<dbReference type="Proteomes" id="UP000199546">
    <property type="component" value="Unassembled WGS sequence"/>
</dbReference>
<dbReference type="AlphaFoldDB" id="A0A1I6X5B0"/>
<evidence type="ECO:0000313" key="4">
    <source>
        <dbReference type="EMBL" id="SFT33460.1"/>
    </source>
</evidence>
<dbReference type="InterPro" id="IPR024412">
    <property type="entry name" value="Lsr2_dim_dom"/>
</dbReference>
<name>A0A1I6X5B0_9ACTN</name>
<dbReference type="OrthoDB" id="4113332at2"/>
<proteinExistence type="predicted"/>
<sequence length="110" mass="11896">MATKTTIVLVDDLNGQPADTTLRFGLDAREYELDLTDANAQELRELFGRYISAARKVSGRRRKSAAPAKPAFAAVDPAAVRAWAKGKGIDVSPRGRIKADVIEAYRAAGH</sequence>
<feature type="domain" description="Lsr2 dimerization" evidence="2">
    <location>
        <begin position="1"/>
        <end position="57"/>
    </location>
</feature>
<organism evidence="4 5">
    <name type="scientific">Geodermatophilus amargosae</name>
    <dbReference type="NCBI Taxonomy" id="1296565"/>
    <lineage>
        <taxon>Bacteria</taxon>
        <taxon>Bacillati</taxon>
        <taxon>Actinomycetota</taxon>
        <taxon>Actinomycetes</taxon>
        <taxon>Geodermatophilales</taxon>
        <taxon>Geodermatophilaceae</taxon>
        <taxon>Geodermatophilus</taxon>
    </lineage>
</organism>
<evidence type="ECO:0000259" key="3">
    <source>
        <dbReference type="Pfam" id="PF23359"/>
    </source>
</evidence>
<dbReference type="Gene3D" id="3.30.60.230">
    <property type="entry name" value="Lsr2, dimerization domain"/>
    <property type="match status" value="1"/>
</dbReference>
<accession>A0A1I6X5B0</accession>
<dbReference type="Pfam" id="PF23359">
    <property type="entry name" value="Lsr2_DNA-bd"/>
    <property type="match status" value="1"/>
</dbReference>
<keyword evidence="5" id="KW-1185">Reference proteome</keyword>
<gene>
    <name evidence="4" type="ORF">SAMN05660657_00137</name>
</gene>
<keyword evidence="1" id="KW-0238">DNA-binding</keyword>
<evidence type="ECO:0000256" key="1">
    <source>
        <dbReference type="ARBA" id="ARBA00023125"/>
    </source>
</evidence>
<feature type="domain" description="Lsr2 DNA-binding" evidence="3">
    <location>
        <begin position="74"/>
        <end position="108"/>
    </location>
</feature>
<dbReference type="STRING" id="1296565.SAMN05660657_00137"/>